<dbReference type="EMBL" id="BMHY01000020">
    <property type="protein sequence ID" value="GGG88722.1"/>
    <property type="molecule type" value="Genomic_DNA"/>
</dbReference>
<proteinExistence type="predicted"/>
<reference evidence="1 2" key="1">
    <citation type="journal article" date="2014" name="Int. J. Syst. Evol. Microbiol.">
        <title>Complete genome sequence of Corynebacterium casei LMG S-19264T (=DSM 44701T), isolated from a smear-ripened cheese.</title>
        <authorList>
            <consortium name="US DOE Joint Genome Institute (JGI-PGF)"/>
            <person name="Walter F."/>
            <person name="Albersmeier A."/>
            <person name="Kalinowski J."/>
            <person name="Ruckert C."/>
        </authorList>
    </citation>
    <scope>NUCLEOTIDE SEQUENCE [LARGE SCALE GENOMIC DNA]</scope>
    <source>
        <strain evidence="1 2">CGMCC 1.15286</strain>
    </source>
</reference>
<dbReference type="RefSeq" id="WP_188892809.1">
    <property type="nucleotide sequence ID" value="NZ_BMHY01000020.1"/>
</dbReference>
<sequence length="338" mass="39098">MKTSFRLYRKNASFFDLIDGDNETKQTKGLAYLFSEFPELIVHFILHIPGCPRLKDIDYVQVDAELVSTGSMPIRRDITLTFVKGRIKKFALIIEAKSIKVTAQYQAIEAQLSSYLDRQYFPMDEGVPKIGITLTKNRVMHKPEMKFISMTWFELIGILVSFLRKHSMPEYRIINEYIDFLRGVDKEMHYYEIEVLSVAAGKTYELTKIHGIHACPDSNIYKTPIYITFRMAGGGEMEYLYKIRDIVVFDPTMPSLSLMLEGLDPEFAMRIKGYVSDRSTGAFGFEKDEPYRFYYLDVQNAIHLPHHPKPEKNNTGPRYYSIASCIKGEKIIQVVSKE</sequence>
<dbReference type="Proteomes" id="UP000600247">
    <property type="component" value="Unassembled WGS sequence"/>
</dbReference>
<protein>
    <submittedName>
        <fullName evidence="1">Uncharacterized protein</fullName>
    </submittedName>
</protein>
<accession>A0A917MAU8</accession>
<dbReference type="AlphaFoldDB" id="A0A917MAU8"/>
<evidence type="ECO:0000313" key="1">
    <source>
        <dbReference type="EMBL" id="GGG88722.1"/>
    </source>
</evidence>
<gene>
    <name evidence="1" type="ORF">GCM10010918_54180</name>
</gene>
<comment type="caution">
    <text evidence="1">The sequence shown here is derived from an EMBL/GenBank/DDBJ whole genome shotgun (WGS) entry which is preliminary data.</text>
</comment>
<evidence type="ECO:0000313" key="2">
    <source>
        <dbReference type="Proteomes" id="UP000600247"/>
    </source>
</evidence>
<name>A0A917MAU8_9BACL</name>
<keyword evidence="2" id="KW-1185">Reference proteome</keyword>
<organism evidence="1 2">
    <name type="scientific">Paenibacillus radicis</name>
    <name type="common">ex Gao et al. 2016</name>
    <dbReference type="NCBI Taxonomy" id="1737354"/>
    <lineage>
        <taxon>Bacteria</taxon>
        <taxon>Bacillati</taxon>
        <taxon>Bacillota</taxon>
        <taxon>Bacilli</taxon>
        <taxon>Bacillales</taxon>
        <taxon>Paenibacillaceae</taxon>
        <taxon>Paenibacillus</taxon>
    </lineage>
</organism>